<dbReference type="Pfam" id="PF14781">
    <property type="entry name" value="BBS2_N"/>
    <property type="match status" value="1"/>
</dbReference>
<dbReference type="Pfam" id="PF14783">
    <property type="entry name" value="BBS2_Mid"/>
    <property type="match status" value="1"/>
</dbReference>
<organism evidence="6 7">
    <name type="scientific">Romanomermis culicivorax</name>
    <name type="common">Nematode worm</name>
    <dbReference type="NCBI Taxonomy" id="13658"/>
    <lineage>
        <taxon>Eukaryota</taxon>
        <taxon>Metazoa</taxon>
        <taxon>Ecdysozoa</taxon>
        <taxon>Nematoda</taxon>
        <taxon>Enoplea</taxon>
        <taxon>Dorylaimia</taxon>
        <taxon>Mermithida</taxon>
        <taxon>Mermithoidea</taxon>
        <taxon>Mermithidae</taxon>
        <taxon>Romanomermis</taxon>
    </lineage>
</organism>
<protein>
    <submittedName>
        <fullName evidence="7">Uncharacterized protein</fullName>
    </submittedName>
</protein>
<dbReference type="PANTHER" id="PTHR32465">
    <property type="entry name" value="BARDET-BIEDL SYNDROME 2 PROTEIN"/>
    <property type="match status" value="1"/>
</dbReference>
<dbReference type="InterPro" id="IPR015943">
    <property type="entry name" value="WD40/YVTN_repeat-like_dom_sf"/>
</dbReference>
<feature type="compositionally biased region" description="Low complexity" evidence="1">
    <location>
        <begin position="338"/>
        <end position="351"/>
    </location>
</feature>
<dbReference type="InterPro" id="IPR029429">
    <property type="entry name" value="BBS2_Mid"/>
</dbReference>
<dbReference type="Pfam" id="PF23353">
    <property type="entry name" value="BBS2_hp"/>
    <property type="match status" value="1"/>
</dbReference>
<evidence type="ECO:0000259" key="4">
    <source>
        <dbReference type="Pfam" id="PF23350"/>
    </source>
</evidence>
<evidence type="ECO:0000259" key="3">
    <source>
        <dbReference type="Pfam" id="PF14783"/>
    </source>
</evidence>
<dbReference type="Pfam" id="PF23350">
    <property type="entry name" value="BBS2_pf"/>
    <property type="match status" value="1"/>
</dbReference>
<proteinExistence type="predicted"/>
<evidence type="ECO:0000313" key="6">
    <source>
        <dbReference type="Proteomes" id="UP000887565"/>
    </source>
</evidence>
<evidence type="ECO:0000259" key="2">
    <source>
        <dbReference type="Pfam" id="PF14781"/>
    </source>
</evidence>
<feature type="domain" description="BBS2 hairpin" evidence="5">
    <location>
        <begin position="1544"/>
        <end position="1641"/>
    </location>
</feature>
<dbReference type="WBParaSite" id="nRc.2.0.1.t37500-RA">
    <property type="protein sequence ID" value="nRc.2.0.1.t37500-RA"/>
    <property type="gene ID" value="nRc.2.0.1.g37500"/>
</dbReference>
<feature type="domain" description="BBS2 platform" evidence="4">
    <location>
        <begin position="1441"/>
        <end position="1532"/>
    </location>
</feature>
<evidence type="ECO:0000259" key="5">
    <source>
        <dbReference type="Pfam" id="PF23353"/>
    </source>
</evidence>
<dbReference type="GO" id="GO:0036064">
    <property type="term" value="C:ciliary basal body"/>
    <property type="evidence" value="ECO:0007669"/>
    <property type="project" value="TreeGrafter"/>
</dbReference>
<evidence type="ECO:0000256" key="1">
    <source>
        <dbReference type="SAM" id="MobiDB-lite"/>
    </source>
</evidence>
<dbReference type="InterPro" id="IPR011047">
    <property type="entry name" value="Quinoprotein_ADH-like_sf"/>
</dbReference>
<dbReference type="SUPFAM" id="SSF50998">
    <property type="entry name" value="Quinoprotein alcohol dehydrogenase-like"/>
    <property type="match status" value="1"/>
</dbReference>
<sequence length="1642" mass="185489">MRLDLCMIFLSEKRKNHNPSLNNKSNPHWSRQNGALHIVIDGECCLDRLYGGFFNDWSCGGQWNRMLQFLQLLMMTMQGNQIYVAVFFNGAFESERFKQYVLDQSTKLEKVEQIFRHIRRRKTPPPKILWMPPAGLRSALKLALRQLTIPVFQTVEDHKAEIMCFLRQHDYDGLLVEGVEYLFFDPPRYFSAESLKLTFKGNVETIELVFTDVAKSLDLDHDRFCLLAALLGNFIMSDTELLTFYEELIPNIQLNQEADLHRLMLALIAFVRNLTTVDDLHAIILFEHTRHFGQFASEFIGGELHDISKVSRPAQIDLENLKDQVKCLTLTDDSQSASESTATAITTTSPSLVERNSPTICQKTESSSSNSPGSCSGQNCDSEEIHVKTASDTNAKNPVEHMENDPKVDEHIKNQCQTNSCVPFVSCEVARVSYDRHRKVWRRVRQHVYAILFNLNHKNFLNSKRAEQHVRRKVQANRDPNNNDLDTNSSNLNKHDQGDTKDNCQPSSADMKEPINTKIFVQEWIYISKQNIYDKADVVPAVVPSQGRGIATVQRLWFGQQPEDKKKRLLAFLNCMCCESNPLLLDTKYVPQHLLLFACVLRYMASNQEFRILYNHELDAFLAQAVSPQLVDPNSLQEVQMSSLTVRGVHLAHLFMQGVEHAYFANDACGAPIPWVMCCPWLFFDGKLFQLKLEMIEQQRSLFDICGGQADQIERIERLRRAILDGLSSHILSPNMPIIHQSCMLGYHYTVKNCNQQSRRDLLDRGGQLEIAGVVVGQWGGQGDRSSSGKSERTFVGPTSPLLLTSAPNSIRKMRSSPPHQFSQQNTGLMPPVSPFQQYAQQQVTYRALPYNNVQQSYQPSSVNEQNFTAVMSQQRQHIGYQQQHQSNTFGPQALNSTPISPQQLAALAQQQQMVAAVRASGGRLMAPQFTPLLFNPAAVAGMSPRMRLPFISNVADTARFRMPIRFQDQHGASKNPQQKLRPSFQQVSTMQPVPSLRTLPHQQQAQQLNSHGFIRIRYSLWCVIMLQPAFSYSLTYKILPKTLALGKFDGHNNSLCSASTNGKICLHSIDNKTKFRASRAITDQNSIGKLVNTEDTNFSVLNINQSVKTIAVGRLNPKLPYDIIVVGTPTHVLAYDVENNADLFYKEHLFGSFQVPDGVNIISIGENVYGIDGAVALCGGNCVLQGFDAEGNDVFWSVTGDNVRSLCFCDYDNDGSLEIIVGSEDYEIRIFKGDTILAEITETESVVNLFGLDQNRFGYALANGTVGAYEGSRRLWRIKSKHHVYSISLYDINGDGDKEMVTGWSNGKIDFRRLANGEVVAKDQLSSAIAGIVLATYDAENRRELICCSIDGEVRGFLPMNEKAVTSQTSPEDEVIRDLCVKKQNLLLEIANYEENARISKASDMQKNTELTVDLEHVGAIPYHVFELDRSFPKFSFYALCNDNAPQPKSYVTFTVNERPQRLALWISDNFLLQDEMIVRDNKLDAKFFSLRGSGMLFLQADLAAGGCRIYVRCDDMDVCGDVVQVLAEFFGLADLNTSAEFPIEIERLHSLLEKISELYILKDRLMAEAADYNGLVKGLLIRAEDARLLDDIATMKRYYTEIYSINQQIISQHKIRSSKQENLKSCLKEVNQIIQKAGRL</sequence>
<evidence type="ECO:0000313" key="7">
    <source>
        <dbReference type="WBParaSite" id="nRc.2.0.1.t37500-RA"/>
    </source>
</evidence>
<feature type="compositionally biased region" description="Low complexity" evidence="1">
    <location>
        <begin position="482"/>
        <end position="492"/>
    </location>
</feature>
<feature type="domain" description="Ciliary BBSome complex subunit 2 middle region" evidence="3">
    <location>
        <begin position="1206"/>
        <end position="1313"/>
    </location>
</feature>
<dbReference type="InterPro" id="IPR029430">
    <property type="entry name" value="BBS2_N"/>
</dbReference>
<feature type="compositionally biased region" description="Basic and acidic residues" evidence="1">
    <location>
        <begin position="493"/>
        <end position="502"/>
    </location>
</feature>
<dbReference type="Proteomes" id="UP000887565">
    <property type="component" value="Unplaced"/>
</dbReference>
<dbReference type="InterPro" id="IPR055379">
    <property type="entry name" value="BBS2_pf_dom"/>
</dbReference>
<dbReference type="GO" id="GO:0031514">
    <property type="term" value="C:motile cilium"/>
    <property type="evidence" value="ECO:0007669"/>
    <property type="project" value="TreeGrafter"/>
</dbReference>
<dbReference type="InterPro" id="IPR029060">
    <property type="entry name" value="PIN-like_dom_sf"/>
</dbReference>
<feature type="region of interest" description="Disordered" evidence="1">
    <location>
        <begin position="464"/>
        <end position="511"/>
    </location>
</feature>
<dbReference type="Gene3D" id="2.130.10.10">
    <property type="entry name" value="YVTN repeat-like/Quinoprotein amine dehydrogenase"/>
    <property type="match status" value="1"/>
</dbReference>
<feature type="region of interest" description="Disordered" evidence="1">
    <location>
        <begin position="338"/>
        <end position="381"/>
    </location>
</feature>
<feature type="compositionally biased region" description="Polar residues" evidence="1">
    <location>
        <begin position="354"/>
        <end position="365"/>
    </location>
</feature>
<dbReference type="GO" id="GO:0016020">
    <property type="term" value="C:membrane"/>
    <property type="evidence" value="ECO:0007669"/>
    <property type="project" value="TreeGrafter"/>
</dbReference>
<feature type="region of interest" description="Disordered" evidence="1">
    <location>
        <begin position="780"/>
        <end position="802"/>
    </location>
</feature>
<dbReference type="InterPro" id="IPR016616">
    <property type="entry name" value="Bardet-Biedl_syndrome_2_prot"/>
</dbReference>
<dbReference type="GO" id="GO:1905515">
    <property type="term" value="P:non-motile cilium assembly"/>
    <property type="evidence" value="ECO:0007669"/>
    <property type="project" value="InterPro"/>
</dbReference>
<feature type="compositionally biased region" description="Low complexity" evidence="1">
    <location>
        <begin position="366"/>
        <end position="380"/>
    </location>
</feature>
<dbReference type="PANTHER" id="PTHR32465:SF0">
    <property type="entry name" value="BARDET-BIEDL SYNDROME 2 PROTEIN"/>
    <property type="match status" value="1"/>
</dbReference>
<accession>A0A915KGJ0</accession>
<keyword evidence="6" id="KW-1185">Reference proteome</keyword>
<feature type="domain" description="Ciliary BBSome complex subunit 2 N-terminal" evidence="2">
    <location>
        <begin position="1045"/>
        <end position="1166"/>
    </location>
</feature>
<dbReference type="InterPro" id="IPR055380">
    <property type="entry name" value="BBS2_hp_dom"/>
</dbReference>
<dbReference type="GO" id="GO:0043005">
    <property type="term" value="C:neuron projection"/>
    <property type="evidence" value="ECO:0007669"/>
    <property type="project" value="TreeGrafter"/>
</dbReference>
<dbReference type="GO" id="GO:0034464">
    <property type="term" value="C:BBSome"/>
    <property type="evidence" value="ECO:0007669"/>
    <property type="project" value="InterPro"/>
</dbReference>
<dbReference type="SUPFAM" id="SSF88723">
    <property type="entry name" value="PIN domain-like"/>
    <property type="match status" value="1"/>
</dbReference>
<reference evidence="7" key="1">
    <citation type="submission" date="2022-11" db="UniProtKB">
        <authorList>
            <consortium name="WormBaseParasite"/>
        </authorList>
    </citation>
    <scope>IDENTIFICATION</scope>
</reference>
<name>A0A915KGJ0_ROMCU</name>